<feature type="transmembrane region" description="Helical" evidence="7">
    <location>
        <begin position="717"/>
        <end position="750"/>
    </location>
</feature>
<comment type="caution">
    <text evidence="9">The sequence shown here is derived from an EMBL/GenBank/DDBJ whole genome shotgun (WGS) entry which is preliminary data.</text>
</comment>
<feature type="transmembrane region" description="Helical" evidence="7">
    <location>
        <begin position="541"/>
        <end position="560"/>
    </location>
</feature>
<dbReference type="CDD" id="cd01115">
    <property type="entry name" value="SLC13_permease"/>
    <property type="match status" value="1"/>
</dbReference>
<dbReference type="PANTHER" id="PTHR10283">
    <property type="entry name" value="SOLUTE CARRIER FAMILY 13 MEMBER"/>
    <property type="match status" value="1"/>
</dbReference>
<name>A0A0J9XHN6_GEOCN</name>
<feature type="transmembrane region" description="Helical" evidence="7">
    <location>
        <begin position="649"/>
        <end position="670"/>
    </location>
</feature>
<comment type="subcellular location">
    <subcellularLocation>
        <location evidence="1">Membrane</location>
        <topology evidence="1">Multi-pass membrane protein</topology>
    </subcellularLocation>
</comment>
<dbReference type="InterPro" id="IPR004680">
    <property type="entry name" value="Cit_transptr-like_dom"/>
</dbReference>
<dbReference type="EMBL" id="CCBN010000017">
    <property type="protein sequence ID" value="CDO56929.1"/>
    <property type="molecule type" value="Genomic_DNA"/>
</dbReference>
<sequence length="834" mass="91461">MKFNHSLQFNAVPEWTSKYIDYSGLKKIIYALEQSSINRLQGTSDSEDAALIGEDYQDPVAVFEQKLNSELEKIDKFYTEMEAKLFKEFDQLLKDYDSYVFQAEAEAGREERRRSSTDAYLFPSNYAGNFRSAVNRTPSRSHQNNSDSDDDDDDDPNTEVPSRRASVGFQPTPYRARNSSLDEHVHRRRSHSVAEAPTLSVPGFVILSDLLITIKKRAINMYVSLCELRSYSQLNKTGFSKALKKFDKTLNCQLRSRYLENTLSKAYVFSKETEILLDQKVDEAIELYSKIATENNIELAKTELRLHLREHIVWERNTVWRDMIGMERKAHAAAVGASSGAVKLQGESSTVEPEFVTILGVSVPAFLVSSAAIKITAITVIFVVLLCLPILESVEQNRCLAVVIAASMLWATEAMPLFTTSLLVPFLVISLRIPCDENGQPMTAPEASKYIFSQMWSSVIMLLLGGFTLAAALSKFHIAKMLATAILSRAGTNPKVVLLTLMFVAAFLSMWISNVAAPVLCFSIAQPLLRTIPKGSPFAKAIVLGIALASNIGGMASPIASPQNIIALENMDPAPSWVQWFAVSIPVSVISIVLIWCLLILTFKPGKGLRVTAPIRMVDDKFTFQQAFICAVTIVTIITWCFSHQLEPYIGEMGVLALIPIVVFFGTGLLSAADFNNFLWTIIALAMGGIALGKAVSSSGLLNTVAHGIEAHVVRGMGLYGVMTVFGIMILVVATFVSHTVAALIILPLVQSIGLRMEDPHPRLLVLAAAFLCSAAMGLPTSGFPNVTAICMTDEVGRPYLTVGNFISRGVPASVLAYLVIITLGYLIMSALGF</sequence>
<dbReference type="GO" id="GO:0006797">
    <property type="term" value="P:polyphosphate metabolic process"/>
    <property type="evidence" value="ECO:0007669"/>
    <property type="project" value="TreeGrafter"/>
</dbReference>
<feature type="transmembrane region" description="Helical" evidence="7">
    <location>
        <begin position="815"/>
        <end position="833"/>
    </location>
</feature>
<dbReference type="Proteomes" id="UP000242525">
    <property type="component" value="Unassembled WGS sequence"/>
</dbReference>
<feature type="compositionally biased region" description="Polar residues" evidence="6">
    <location>
        <begin position="132"/>
        <end position="145"/>
    </location>
</feature>
<dbReference type="PROSITE" id="PS51382">
    <property type="entry name" value="SPX"/>
    <property type="match status" value="1"/>
</dbReference>
<evidence type="ECO:0000256" key="6">
    <source>
        <dbReference type="SAM" id="MobiDB-lite"/>
    </source>
</evidence>
<keyword evidence="2" id="KW-0813">Transport</keyword>
<feature type="transmembrane region" description="Helical" evidence="7">
    <location>
        <begin position="677"/>
        <end position="697"/>
    </location>
</feature>
<evidence type="ECO:0000256" key="7">
    <source>
        <dbReference type="SAM" id="Phobius"/>
    </source>
</evidence>
<accession>A0A0J9XHN6</accession>
<evidence type="ECO:0000256" key="1">
    <source>
        <dbReference type="ARBA" id="ARBA00004141"/>
    </source>
</evidence>
<dbReference type="Pfam" id="PF03600">
    <property type="entry name" value="CitMHS"/>
    <property type="match status" value="1"/>
</dbReference>
<dbReference type="GO" id="GO:0005886">
    <property type="term" value="C:plasma membrane"/>
    <property type="evidence" value="ECO:0007669"/>
    <property type="project" value="TreeGrafter"/>
</dbReference>
<dbReference type="PANTHER" id="PTHR10283:SF92">
    <property type="entry name" value="LOW-AFFINITY PHOSPHATE TRANSPORTER PHO91"/>
    <property type="match status" value="1"/>
</dbReference>
<keyword evidence="5 7" id="KW-0472">Membrane</keyword>
<dbReference type="GO" id="GO:0005315">
    <property type="term" value="F:phosphate transmembrane transporter activity"/>
    <property type="evidence" value="ECO:0007669"/>
    <property type="project" value="TreeGrafter"/>
</dbReference>
<dbReference type="CDD" id="cd14478">
    <property type="entry name" value="SPX_PHO87_PHO90_like"/>
    <property type="match status" value="1"/>
</dbReference>
<reference evidence="9" key="1">
    <citation type="submission" date="2014-03" db="EMBL/GenBank/DDBJ databases">
        <authorList>
            <person name="Casaregola S."/>
        </authorList>
    </citation>
    <scope>NUCLEOTIDE SEQUENCE [LARGE SCALE GENOMIC DNA]</scope>
    <source>
        <strain evidence="9">CLIB 918</strain>
    </source>
</reference>
<evidence type="ECO:0000256" key="2">
    <source>
        <dbReference type="ARBA" id="ARBA00022448"/>
    </source>
</evidence>
<dbReference type="STRING" id="1173061.A0A0J9XHN6"/>
<keyword evidence="3 7" id="KW-0812">Transmembrane</keyword>
<evidence type="ECO:0000259" key="8">
    <source>
        <dbReference type="PROSITE" id="PS51382"/>
    </source>
</evidence>
<feature type="transmembrane region" description="Helical" evidence="7">
    <location>
        <begin position="400"/>
        <end position="431"/>
    </location>
</feature>
<feature type="transmembrane region" description="Helical" evidence="7">
    <location>
        <begin position="580"/>
        <end position="601"/>
    </location>
</feature>
<feature type="transmembrane region" description="Helical" evidence="7">
    <location>
        <begin position="451"/>
        <end position="474"/>
    </location>
</feature>
<feature type="transmembrane region" description="Helical" evidence="7">
    <location>
        <begin position="622"/>
        <end position="643"/>
    </location>
</feature>
<dbReference type="AlphaFoldDB" id="A0A0J9XHN6"/>
<evidence type="ECO:0000313" key="9">
    <source>
        <dbReference type="EMBL" id="CDO56929.1"/>
    </source>
</evidence>
<dbReference type="InterPro" id="IPR004331">
    <property type="entry name" value="SPX_dom"/>
</dbReference>
<gene>
    <name evidence="9" type="ORF">BN980_GECA17s02210g</name>
</gene>
<feature type="compositionally biased region" description="Acidic residues" evidence="6">
    <location>
        <begin position="147"/>
        <end position="157"/>
    </location>
</feature>
<evidence type="ECO:0000256" key="4">
    <source>
        <dbReference type="ARBA" id="ARBA00022989"/>
    </source>
</evidence>
<dbReference type="Pfam" id="PF03105">
    <property type="entry name" value="SPX"/>
    <property type="match status" value="1"/>
</dbReference>
<organism evidence="9 10">
    <name type="scientific">Geotrichum candidum</name>
    <name type="common">Oospora lactis</name>
    <name type="synonym">Dipodascus geotrichum</name>
    <dbReference type="NCBI Taxonomy" id="1173061"/>
    <lineage>
        <taxon>Eukaryota</taxon>
        <taxon>Fungi</taxon>
        <taxon>Dikarya</taxon>
        <taxon>Ascomycota</taxon>
        <taxon>Saccharomycotina</taxon>
        <taxon>Dipodascomycetes</taxon>
        <taxon>Dipodascales</taxon>
        <taxon>Dipodascaceae</taxon>
        <taxon>Geotrichum</taxon>
    </lineage>
</organism>
<dbReference type="OrthoDB" id="10260443at2759"/>
<feature type="transmembrane region" description="Helical" evidence="7">
    <location>
        <begin position="762"/>
        <end position="779"/>
    </location>
</feature>
<dbReference type="GO" id="GO:0006817">
    <property type="term" value="P:phosphate ion transport"/>
    <property type="evidence" value="ECO:0007669"/>
    <property type="project" value="TreeGrafter"/>
</dbReference>
<feature type="region of interest" description="Disordered" evidence="6">
    <location>
        <begin position="131"/>
        <end position="185"/>
    </location>
</feature>
<evidence type="ECO:0000256" key="5">
    <source>
        <dbReference type="ARBA" id="ARBA00023136"/>
    </source>
</evidence>
<feature type="domain" description="SPX" evidence="8">
    <location>
        <begin position="1"/>
        <end position="260"/>
    </location>
</feature>
<evidence type="ECO:0000256" key="3">
    <source>
        <dbReference type="ARBA" id="ARBA00022692"/>
    </source>
</evidence>
<keyword evidence="4 7" id="KW-1133">Transmembrane helix</keyword>
<feature type="transmembrane region" description="Helical" evidence="7">
    <location>
        <begin position="365"/>
        <end position="388"/>
    </location>
</feature>
<keyword evidence="10" id="KW-1185">Reference proteome</keyword>
<evidence type="ECO:0000313" key="10">
    <source>
        <dbReference type="Proteomes" id="UP000242525"/>
    </source>
</evidence>
<proteinExistence type="predicted"/>
<protein>
    <submittedName>
        <fullName evidence="9">Similar to Saccharomyces cerevisiae YNR013C PHO91 Low-affinity phosphate transporter of the vacuolar membrane</fullName>
    </submittedName>
</protein>